<dbReference type="GO" id="GO:0046417">
    <property type="term" value="P:chorismate metabolic process"/>
    <property type="evidence" value="ECO:0007669"/>
    <property type="project" value="InterPro"/>
</dbReference>
<dbReference type="AlphaFoldDB" id="A0A7C4KJE7"/>
<organism evidence="3">
    <name type="scientific">Anaerolinea thermolimosa</name>
    <dbReference type="NCBI Taxonomy" id="229919"/>
    <lineage>
        <taxon>Bacteria</taxon>
        <taxon>Bacillati</taxon>
        <taxon>Chloroflexota</taxon>
        <taxon>Anaerolineae</taxon>
        <taxon>Anaerolineales</taxon>
        <taxon>Anaerolineaceae</taxon>
        <taxon>Anaerolinea</taxon>
    </lineage>
</organism>
<dbReference type="GO" id="GO:0016740">
    <property type="term" value="F:transferase activity"/>
    <property type="evidence" value="ECO:0007669"/>
    <property type="project" value="UniProtKB-KW"/>
</dbReference>
<dbReference type="SUPFAM" id="SSF48600">
    <property type="entry name" value="Chorismate mutase II"/>
    <property type="match status" value="1"/>
</dbReference>
<protein>
    <submittedName>
        <fullName evidence="3">3-deoxy-7-phosphoheptulonate synthase</fullName>
    </submittedName>
</protein>
<dbReference type="InterPro" id="IPR006218">
    <property type="entry name" value="DAHP1/KDSA"/>
</dbReference>
<reference evidence="3" key="1">
    <citation type="journal article" date="2020" name="mSystems">
        <title>Genome- and Community-Level Interaction Insights into Carbon Utilization and Element Cycling Functions of Hydrothermarchaeota in Hydrothermal Sediment.</title>
        <authorList>
            <person name="Zhou Z."/>
            <person name="Liu Y."/>
            <person name="Xu W."/>
            <person name="Pan J."/>
            <person name="Luo Z.H."/>
            <person name="Li M."/>
        </authorList>
    </citation>
    <scope>NUCLEOTIDE SEQUENCE [LARGE SCALE GENOMIC DNA]</scope>
    <source>
        <strain evidence="3">SpSt-573</strain>
    </source>
</reference>
<evidence type="ECO:0000259" key="2">
    <source>
        <dbReference type="PROSITE" id="PS51168"/>
    </source>
</evidence>
<name>A0A7C4KJE7_9CHLR</name>
<dbReference type="InterPro" id="IPR013785">
    <property type="entry name" value="Aldolase_TIM"/>
</dbReference>
<proteinExistence type="predicted"/>
<dbReference type="PANTHER" id="PTHR43018">
    <property type="entry name" value="PHOSPHO-2-DEHYDRO-3-DEOXYHEPTONATE ALDOLASE"/>
    <property type="match status" value="1"/>
</dbReference>
<dbReference type="SMART" id="SM00830">
    <property type="entry name" value="CM_2"/>
    <property type="match status" value="1"/>
</dbReference>
<evidence type="ECO:0000313" key="3">
    <source>
        <dbReference type="EMBL" id="HGS23275.1"/>
    </source>
</evidence>
<dbReference type="EMBL" id="DSYK01000783">
    <property type="protein sequence ID" value="HGS23275.1"/>
    <property type="molecule type" value="Genomic_DNA"/>
</dbReference>
<gene>
    <name evidence="3" type="ORF">ENT37_15595</name>
</gene>
<dbReference type="InterPro" id="IPR002701">
    <property type="entry name" value="CM_II_prokaryot"/>
</dbReference>
<dbReference type="InterPro" id="IPR052899">
    <property type="entry name" value="Class-I_DAHP_synthase"/>
</dbReference>
<feature type="domain" description="Chorismate mutase" evidence="2">
    <location>
        <begin position="263"/>
        <end position="354"/>
    </location>
</feature>
<comment type="caution">
    <text evidence="3">The sequence shown here is derived from an EMBL/GenBank/DDBJ whole genome shotgun (WGS) entry which is preliminary data.</text>
</comment>
<dbReference type="InterPro" id="IPR036979">
    <property type="entry name" value="CM_dom_sf"/>
</dbReference>
<dbReference type="SUPFAM" id="SSF51569">
    <property type="entry name" value="Aldolase"/>
    <property type="match status" value="1"/>
</dbReference>
<dbReference type="Pfam" id="PF01817">
    <property type="entry name" value="CM_2"/>
    <property type="match status" value="1"/>
</dbReference>
<dbReference type="PANTHER" id="PTHR43018:SF1">
    <property type="entry name" value="PROTEIN AROA(G)"/>
    <property type="match status" value="1"/>
</dbReference>
<dbReference type="Gene3D" id="3.20.20.70">
    <property type="entry name" value="Aldolase class I"/>
    <property type="match status" value="1"/>
</dbReference>
<dbReference type="GO" id="GO:0004106">
    <property type="term" value="F:chorismate mutase activity"/>
    <property type="evidence" value="ECO:0007669"/>
    <property type="project" value="InterPro"/>
</dbReference>
<dbReference type="PROSITE" id="PS51168">
    <property type="entry name" value="CHORISMATE_MUT_2"/>
    <property type="match status" value="1"/>
</dbReference>
<keyword evidence="1" id="KW-0808">Transferase</keyword>
<accession>A0A7C4KJE7</accession>
<dbReference type="Pfam" id="PF00793">
    <property type="entry name" value="DAHP_synth_1"/>
    <property type="match status" value="1"/>
</dbReference>
<evidence type="ECO:0000256" key="1">
    <source>
        <dbReference type="ARBA" id="ARBA00022679"/>
    </source>
</evidence>
<sequence length="361" mass="41023">MVLENFIPADVSPERPLVIAGPCSAESEEQMITTARQLSAMGIKIFRAGIWKPRTRPNSFEGHGSAALAWMKKVKQETGMYTSTEVANVKHVYEALKAGIDIIWIGARTTTNPFAVQEIADSLRGMDIPVMVKNPVSPDLELWMGAIERLYQSGIKKIAAVHRGFSSYEKSKYRNDPHWQIPIELKRRIPGLVMITDPSHICGNRTFLYEVAQQAMDLNFEGLIIETHPDPDHALSDAAQQITPVQLQELIGHIVIRAAEVRNGELRTLDEMRAEIDNIDETILRCLHKRMQISEQIGHYKKQNNIAVFQHSRWDKLLRERLETAGRLGLTPLFVEEIFKLIHEESVNRQAAIMTRQEQPH</sequence>
<dbReference type="InterPro" id="IPR036263">
    <property type="entry name" value="Chorismate_II_sf"/>
</dbReference>
<dbReference type="Gene3D" id="1.20.59.10">
    <property type="entry name" value="Chorismate mutase"/>
    <property type="match status" value="1"/>
</dbReference>